<accession>A0ABQ5A627</accession>
<dbReference type="Proteomes" id="UP001151760">
    <property type="component" value="Unassembled WGS sequence"/>
</dbReference>
<name>A0ABQ5A627_9ASTR</name>
<sequence>MSISAIHNAIMEAGGRDRAPMLVARSYVQWKSLIRIYNAIRPNHDLINHCIDNGPYEFQMMDHPTKEATEIHPA</sequence>
<comment type="caution">
    <text evidence="1">The sequence shown here is derived from an EMBL/GenBank/DDBJ whole genome shotgun (WGS) entry which is preliminary data.</text>
</comment>
<evidence type="ECO:0000313" key="1">
    <source>
        <dbReference type="EMBL" id="GJS98100.1"/>
    </source>
</evidence>
<gene>
    <name evidence="1" type="ORF">Tco_0819270</name>
</gene>
<reference evidence="1" key="1">
    <citation type="journal article" date="2022" name="Int. J. Mol. Sci.">
        <title>Draft Genome of Tanacetum Coccineum: Genomic Comparison of Closely Related Tanacetum-Family Plants.</title>
        <authorList>
            <person name="Yamashiro T."/>
            <person name="Shiraishi A."/>
            <person name="Nakayama K."/>
            <person name="Satake H."/>
        </authorList>
    </citation>
    <scope>NUCLEOTIDE SEQUENCE</scope>
</reference>
<organism evidence="1 2">
    <name type="scientific">Tanacetum coccineum</name>
    <dbReference type="NCBI Taxonomy" id="301880"/>
    <lineage>
        <taxon>Eukaryota</taxon>
        <taxon>Viridiplantae</taxon>
        <taxon>Streptophyta</taxon>
        <taxon>Embryophyta</taxon>
        <taxon>Tracheophyta</taxon>
        <taxon>Spermatophyta</taxon>
        <taxon>Magnoliopsida</taxon>
        <taxon>eudicotyledons</taxon>
        <taxon>Gunneridae</taxon>
        <taxon>Pentapetalae</taxon>
        <taxon>asterids</taxon>
        <taxon>campanulids</taxon>
        <taxon>Asterales</taxon>
        <taxon>Asteraceae</taxon>
        <taxon>Asteroideae</taxon>
        <taxon>Anthemideae</taxon>
        <taxon>Anthemidinae</taxon>
        <taxon>Tanacetum</taxon>
    </lineage>
</organism>
<protein>
    <submittedName>
        <fullName evidence="1">Uncharacterized protein</fullName>
    </submittedName>
</protein>
<reference evidence="1" key="2">
    <citation type="submission" date="2022-01" db="EMBL/GenBank/DDBJ databases">
        <authorList>
            <person name="Yamashiro T."/>
            <person name="Shiraishi A."/>
            <person name="Satake H."/>
            <person name="Nakayama K."/>
        </authorList>
    </citation>
    <scope>NUCLEOTIDE SEQUENCE</scope>
</reference>
<proteinExistence type="predicted"/>
<dbReference type="EMBL" id="BQNB010012016">
    <property type="protein sequence ID" value="GJS98100.1"/>
    <property type="molecule type" value="Genomic_DNA"/>
</dbReference>
<keyword evidence="2" id="KW-1185">Reference proteome</keyword>
<evidence type="ECO:0000313" key="2">
    <source>
        <dbReference type="Proteomes" id="UP001151760"/>
    </source>
</evidence>